<dbReference type="EMBL" id="JBGFUD010003889">
    <property type="protein sequence ID" value="MFH4979136.1"/>
    <property type="molecule type" value="Genomic_DNA"/>
</dbReference>
<sequence length="491" mass="55165">MDYGSPQLFSVSNLTLIPVSISEVKQLSVNTANSRYQVFEWEKPEYGVAQRFVVEILLDNIKIYEKDIQAHQNTAFTKIPLDHGVVYCLIVSSVDSNGKTPSKPVKFMADENQLSCDGRCASGGRPACYRGQFSQIQQYKDLQGYRCICYEGYSGTMCKTIEKCNRETTVNSYGRIDWEPVNVNKTVSIPCPYGPEGEFASRICGWKKVPSGSTWLPYIDSGSCRKRNSIIIHLDVIERYARNARSLTGIETVHRFLESLLRLPALSANFSMVQFDTSVAESMIRVLGTVVSGNWTKMQGNTTVIKRKIAKTFIRTISILPVPYSARLSSNGISVETIRWLTDAATNDSFEISEYCWIHLPASDKSRIIRGVCIRNATAFENNNMTPVGPILLIMSDDTGGQDLPQYFTIGLHPPGNLPSYICVRFDKEEHQWTMDGVILSSRNRSGMVVCESRHFGLFSLLPVSLQTELFVLHSHRLTFAIDQPGKFLNH</sequence>
<keyword evidence="3" id="KW-1185">Reference proteome</keyword>
<evidence type="ECO:0000313" key="2">
    <source>
        <dbReference type="EMBL" id="MFH4979136.1"/>
    </source>
</evidence>
<gene>
    <name evidence="2" type="ORF">AB6A40_005845</name>
</gene>
<organism evidence="2 3">
    <name type="scientific">Gnathostoma spinigerum</name>
    <dbReference type="NCBI Taxonomy" id="75299"/>
    <lineage>
        <taxon>Eukaryota</taxon>
        <taxon>Metazoa</taxon>
        <taxon>Ecdysozoa</taxon>
        <taxon>Nematoda</taxon>
        <taxon>Chromadorea</taxon>
        <taxon>Rhabditida</taxon>
        <taxon>Spirurina</taxon>
        <taxon>Gnathostomatomorpha</taxon>
        <taxon>Gnathostomatoidea</taxon>
        <taxon>Gnathostomatidae</taxon>
        <taxon>Gnathostoma</taxon>
    </lineage>
</organism>
<dbReference type="Proteomes" id="UP001608902">
    <property type="component" value="Unassembled WGS sequence"/>
</dbReference>
<protein>
    <recommendedName>
        <fullName evidence="1">G-protein coupled receptors family 2 profile 1 domain-containing protein</fullName>
    </recommendedName>
</protein>
<name>A0ABD6ENY1_9BILA</name>
<proteinExistence type="predicted"/>
<dbReference type="AlphaFoldDB" id="A0ABD6ENY1"/>
<dbReference type="PROSITE" id="PS50227">
    <property type="entry name" value="G_PROTEIN_RECEP_F2_3"/>
    <property type="match status" value="1"/>
</dbReference>
<accession>A0ABD6ENY1</accession>
<reference evidence="2 3" key="1">
    <citation type="submission" date="2024-08" db="EMBL/GenBank/DDBJ databases">
        <title>Gnathostoma spinigerum genome.</title>
        <authorList>
            <person name="Gonzalez-Bertolin B."/>
            <person name="Monzon S."/>
            <person name="Zaballos A."/>
            <person name="Jimenez P."/>
            <person name="Dekumyoy P."/>
            <person name="Varona S."/>
            <person name="Cuesta I."/>
            <person name="Sumanam S."/>
            <person name="Adisakwattana P."/>
            <person name="Gasser R.B."/>
            <person name="Hernandez-Gonzalez A."/>
            <person name="Young N.D."/>
            <person name="Perteguer M.J."/>
        </authorList>
    </citation>
    <scope>NUCLEOTIDE SEQUENCE [LARGE SCALE GENOMIC DNA]</scope>
    <source>
        <strain evidence="2">AL3</strain>
        <tissue evidence="2">Liver</tissue>
    </source>
</reference>
<comment type="caution">
    <text evidence="2">The sequence shown here is derived from an EMBL/GenBank/DDBJ whole genome shotgun (WGS) entry which is preliminary data.</text>
</comment>
<evidence type="ECO:0000259" key="1">
    <source>
        <dbReference type="PROSITE" id="PS50227"/>
    </source>
</evidence>
<evidence type="ECO:0000313" key="3">
    <source>
        <dbReference type="Proteomes" id="UP001608902"/>
    </source>
</evidence>
<dbReference type="InterPro" id="IPR001879">
    <property type="entry name" value="GPCR_2_extracellular_dom"/>
</dbReference>
<feature type="domain" description="G-protein coupled receptors family 2 profile 1" evidence="1">
    <location>
        <begin position="148"/>
        <end position="228"/>
    </location>
</feature>